<evidence type="ECO:0000313" key="2">
    <source>
        <dbReference type="EMBL" id="KAJ7325973.1"/>
    </source>
</evidence>
<evidence type="ECO:0000256" key="1">
    <source>
        <dbReference type="SAM" id="Phobius"/>
    </source>
</evidence>
<keyword evidence="1" id="KW-0812">Transmembrane</keyword>
<dbReference type="Proteomes" id="UP001218218">
    <property type="component" value="Unassembled WGS sequence"/>
</dbReference>
<comment type="caution">
    <text evidence="2">The sequence shown here is derived from an EMBL/GenBank/DDBJ whole genome shotgun (WGS) entry which is preliminary data.</text>
</comment>
<feature type="transmembrane region" description="Helical" evidence="1">
    <location>
        <begin position="142"/>
        <end position="163"/>
    </location>
</feature>
<dbReference type="AlphaFoldDB" id="A0AAD7EHH7"/>
<sequence>MSPRVAFQREGHILSSDCVEKWPPYVRKVYHAVSLHESVGEFGGGELLKRSQIEEPLLDHGADAAPGEGHCGGMTRTPCIGGIIVTYGDSIPPVPSTAKFVPSPRAIAGDNPDSDPIAQNENPAELVPTCTNKRACPTPKQLVFIVDMVFLVEARVLWLWTFFGS</sequence>
<gene>
    <name evidence="2" type="ORF">DFH08DRAFT_817053</name>
</gene>
<name>A0AAD7EHH7_9AGAR</name>
<accession>A0AAD7EHH7</accession>
<protein>
    <submittedName>
        <fullName evidence="2">Uncharacterized protein</fullName>
    </submittedName>
</protein>
<evidence type="ECO:0000313" key="3">
    <source>
        <dbReference type="Proteomes" id="UP001218218"/>
    </source>
</evidence>
<keyword evidence="3" id="KW-1185">Reference proteome</keyword>
<proteinExistence type="predicted"/>
<keyword evidence="1" id="KW-0472">Membrane</keyword>
<keyword evidence="1" id="KW-1133">Transmembrane helix</keyword>
<organism evidence="2 3">
    <name type="scientific">Mycena albidolilacea</name>
    <dbReference type="NCBI Taxonomy" id="1033008"/>
    <lineage>
        <taxon>Eukaryota</taxon>
        <taxon>Fungi</taxon>
        <taxon>Dikarya</taxon>
        <taxon>Basidiomycota</taxon>
        <taxon>Agaricomycotina</taxon>
        <taxon>Agaricomycetes</taxon>
        <taxon>Agaricomycetidae</taxon>
        <taxon>Agaricales</taxon>
        <taxon>Marasmiineae</taxon>
        <taxon>Mycenaceae</taxon>
        <taxon>Mycena</taxon>
    </lineage>
</organism>
<reference evidence="2" key="1">
    <citation type="submission" date="2023-03" db="EMBL/GenBank/DDBJ databases">
        <title>Massive genome expansion in bonnet fungi (Mycena s.s.) driven by repeated elements and novel gene families across ecological guilds.</title>
        <authorList>
            <consortium name="Lawrence Berkeley National Laboratory"/>
            <person name="Harder C.B."/>
            <person name="Miyauchi S."/>
            <person name="Viragh M."/>
            <person name="Kuo A."/>
            <person name="Thoen E."/>
            <person name="Andreopoulos B."/>
            <person name="Lu D."/>
            <person name="Skrede I."/>
            <person name="Drula E."/>
            <person name="Henrissat B."/>
            <person name="Morin E."/>
            <person name="Kohler A."/>
            <person name="Barry K."/>
            <person name="LaButti K."/>
            <person name="Morin E."/>
            <person name="Salamov A."/>
            <person name="Lipzen A."/>
            <person name="Mereny Z."/>
            <person name="Hegedus B."/>
            <person name="Baldrian P."/>
            <person name="Stursova M."/>
            <person name="Weitz H."/>
            <person name="Taylor A."/>
            <person name="Grigoriev I.V."/>
            <person name="Nagy L.G."/>
            <person name="Martin F."/>
            <person name="Kauserud H."/>
        </authorList>
    </citation>
    <scope>NUCLEOTIDE SEQUENCE</scope>
    <source>
        <strain evidence="2">CBHHK002</strain>
    </source>
</reference>
<dbReference type="EMBL" id="JARIHO010000043">
    <property type="protein sequence ID" value="KAJ7325973.1"/>
    <property type="molecule type" value="Genomic_DNA"/>
</dbReference>